<feature type="signal peptide" evidence="6">
    <location>
        <begin position="1"/>
        <end position="22"/>
    </location>
</feature>
<keyword evidence="5" id="KW-0044">Antibiotic</keyword>
<evidence type="ECO:0000256" key="5">
    <source>
        <dbReference type="ARBA" id="ARBA00023022"/>
    </source>
</evidence>
<comment type="similarity">
    <text evidence="2">Belongs to the pleurocidin family.</text>
</comment>
<evidence type="ECO:0000256" key="1">
    <source>
        <dbReference type="ARBA" id="ARBA00004613"/>
    </source>
</evidence>
<reference evidence="7" key="1">
    <citation type="submission" date="2017-07" db="EMBL/GenBank/DDBJ databases">
        <title>Molecular characterization and functional analysis of piscidin 1 in mudskipper (Boleophthalmus pectinirostris).</title>
        <authorList>
            <person name="Guan F."/>
            <person name="Li C.H."/>
            <person name="Nie L."/>
            <person name="Chen J."/>
        </authorList>
    </citation>
    <scope>NUCLEOTIDE SEQUENCE</scope>
</reference>
<evidence type="ECO:0000256" key="4">
    <source>
        <dbReference type="ARBA" id="ARBA00022529"/>
    </source>
</evidence>
<evidence type="ECO:0000256" key="3">
    <source>
        <dbReference type="ARBA" id="ARBA00022525"/>
    </source>
</evidence>
<dbReference type="GO" id="GO:0042742">
    <property type="term" value="P:defense response to bacterium"/>
    <property type="evidence" value="ECO:0007669"/>
    <property type="project" value="UniProtKB-KW"/>
</dbReference>
<keyword evidence="6" id="KW-0732">Signal</keyword>
<keyword evidence="4" id="KW-0929">Antimicrobial</keyword>
<evidence type="ECO:0000256" key="6">
    <source>
        <dbReference type="SAM" id="SignalP"/>
    </source>
</evidence>
<organism evidence="7">
    <name type="scientific">Boleophthalmus pectinirostris</name>
    <name type="common">Great blue-spotted mudskipper</name>
    <name type="synonym">Gobius pectinirostris</name>
    <dbReference type="NCBI Taxonomy" id="150288"/>
    <lineage>
        <taxon>Eukaryota</taxon>
        <taxon>Metazoa</taxon>
        <taxon>Chordata</taxon>
        <taxon>Craniata</taxon>
        <taxon>Vertebrata</taxon>
        <taxon>Euteleostomi</taxon>
        <taxon>Actinopterygii</taxon>
        <taxon>Neopterygii</taxon>
        <taxon>Teleostei</taxon>
        <taxon>Neoteleostei</taxon>
        <taxon>Acanthomorphata</taxon>
        <taxon>Gobiaria</taxon>
        <taxon>Gobiiformes</taxon>
        <taxon>Gobioidei</taxon>
        <taxon>Gobiidae</taxon>
        <taxon>Oxudercinae</taxon>
        <taxon>Boleophthalmus</taxon>
    </lineage>
</organism>
<sequence>MKLTLMFLVFGMVVMMAEPGEGFFHKIIQGVGRCVHGVFQGKDRADDQDLQMYMDKQQDYPDAPNTSK</sequence>
<evidence type="ECO:0000313" key="7">
    <source>
        <dbReference type="EMBL" id="ASS83013.1"/>
    </source>
</evidence>
<dbReference type="InterPro" id="IPR012515">
    <property type="entry name" value="Antimicrobial12"/>
</dbReference>
<accession>A0A3Q8BH10</accession>
<name>A0A3Q8BH10_BOLPE</name>
<dbReference type="AlphaFoldDB" id="A0A3Q8BH10"/>
<dbReference type="EMBL" id="MF459711">
    <property type="protein sequence ID" value="ASS83013.1"/>
    <property type="molecule type" value="mRNA"/>
</dbReference>
<protein>
    <submittedName>
        <fullName evidence="7">Piscidin 1</fullName>
    </submittedName>
</protein>
<dbReference type="GO" id="GO:0005576">
    <property type="term" value="C:extracellular region"/>
    <property type="evidence" value="ECO:0007669"/>
    <property type="project" value="UniProtKB-SubCell"/>
</dbReference>
<proteinExistence type="evidence at transcript level"/>
<comment type="subcellular location">
    <subcellularLocation>
        <location evidence="1">Secreted</location>
    </subcellularLocation>
</comment>
<keyword evidence="3" id="KW-0964">Secreted</keyword>
<dbReference type="Pfam" id="PF08107">
    <property type="entry name" value="Antimicrobial12"/>
    <property type="match status" value="1"/>
</dbReference>
<feature type="chain" id="PRO_5018755668" evidence="6">
    <location>
        <begin position="23"/>
        <end position="68"/>
    </location>
</feature>
<evidence type="ECO:0000256" key="2">
    <source>
        <dbReference type="ARBA" id="ARBA00007419"/>
    </source>
</evidence>